<dbReference type="SUPFAM" id="SSF50249">
    <property type="entry name" value="Nucleic acid-binding proteins"/>
    <property type="match status" value="1"/>
</dbReference>
<dbReference type="PANTHER" id="PTHR11544">
    <property type="entry name" value="COLD SHOCK DOMAIN CONTAINING PROTEINS"/>
    <property type="match status" value="1"/>
</dbReference>
<feature type="compositionally biased region" description="Basic residues" evidence="1">
    <location>
        <begin position="144"/>
        <end position="154"/>
    </location>
</feature>
<dbReference type="CDD" id="cd04458">
    <property type="entry name" value="CSP_CDS"/>
    <property type="match status" value="1"/>
</dbReference>
<dbReference type="FunFam" id="2.40.50.140:FF:000054">
    <property type="entry name" value="Nuclease-sensitive element-binding protein 1"/>
    <property type="match status" value="1"/>
</dbReference>
<dbReference type="Proteomes" id="UP000308365">
    <property type="component" value="Unassembled WGS sequence"/>
</dbReference>
<dbReference type="PROSITE" id="PS00352">
    <property type="entry name" value="CSD_1"/>
    <property type="match status" value="1"/>
</dbReference>
<evidence type="ECO:0000256" key="1">
    <source>
        <dbReference type="SAM" id="MobiDB-lite"/>
    </source>
</evidence>
<dbReference type="InterPro" id="IPR019844">
    <property type="entry name" value="CSD_CS"/>
</dbReference>
<comment type="caution">
    <text evidence="3">The sequence shown here is derived from an EMBL/GenBank/DDBJ whole genome shotgun (WGS) entry which is preliminary data.</text>
</comment>
<feature type="domain" description="CSD" evidence="2">
    <location>
        <begin position="58"/>
        <end position="127"/>
    </location>
</feature>
<dbReference type="Pfam" id="PF00313">
    <property type="entry name" value="CSD"/>
    <property type="match status" value="1"/>
</dbReference>
<evidence type="ECO:0000313" key="4">
    <source>
        <dbReference type="Proteomes" id="UP000308365"/>
    </source>
</evidence>
<dbReference type="AlphaFoldDB" id="A0A4U1EQU2"/>
<dbReference type="InterPro" id="IPR050181">
    <property type="entry name" value="Cold_shock_domain"/>
</dbReference>
<dbReference type="InterPro" id="IPR012340">
    <property type="entry name" value="NA-bd_OB-fold"/>
</dbReference>
<dbReference type="GO" id="GO:0003676">
    <property type="term" value="F:nucleic acid binding"/>
    <property type="evidence" value="ECO:0007669"/>
    <property type="project" value="InterPro"/>
</dbReference>
<dbReference type="SMART" id="SM00357">
    <property type="entry name" value="CSP"/>
    <property type="match status" value="1"/>
</dbReference>
<reference evidence="4" key="1">
    <citation type="journal article" date="2019" name="IScience">
        <title>Narwhal Genome Reveals Long-Term Low Genetic Diversity despite Current Large Abundance Size.</title>
        <authorList>
            <person name="Westbury M.V."/>
            <person name="Petersen B."/>
            <person name="Garde E."/>
            <person name="Heide-Jorgensen M.P."/>
            <person name="Lorenzen E.D."/>
        </authorList>
    </citation>
    <scope>NUCLEOTIDE SEQUENCE [LARGE SCALE GENOMIC DNA]</scope>
</reference>
<dbReference type="PROSITE" id="PS51857">
    <property type="entry name" value="CSD_2"/>
    <property type="match status" value="1"/>
</dbReference>
<dbReference type="PRINTS" id="PR00050">
    <property type="entry name" value="COLDSHOCK"/>
</dbReference>
<evidence type="ECO:0000259" key="2">
    <source>
        <dbReference type="PROSITE" id="PS51857"/>
    </source>
</evidence>
<dbReference type="InterPro" id="IPR002059">
    <property type="entry name" value="CSP_DNA-bd"/>
</dbReference>
<sequence length="397" mass="44295">MSSEAETQQPPAAPPAAPALSAADTKPGTTGSGAGSGGPGGLTSAAPAGGDKKVIATKVLGTVKWFNVRNGYGFINRNDTKEDVFVHQTAIKKNNPRKYLRSVGDGETVEFDVVEGEKGAEAANVTGPGGVPVQGSKYAADRNHYRRYPRRRGPPRNYQQNYQNSESGEKNEGSESAPEGQAQQRRPYRRRRFPPYYMRRPYGRRPQYSNPPVQGEVMEGADNQGAGEQGRPVRQNMYRGYRPRFRRYLRDEPELVLLLFFSNEGMEFHMFCPLTGALLAKDSPERTAMKKIRKIKEMRPKVSSHLNVGTAATSITDADAQKTLNHKMAKRQKQPIHQLRIRPLPRLSRAGLSKCRLTISTIIRFSHPTRRNEYEIPAIRNEQKIGAEDLKCLLFAC</sequence>
<feature type="region of interest" description="Disordered" evidence="1">
    <location>
        <begin position="120"/>
        <end position="231"/>
    </location>
</feature>
<protein>
    <recommendedName>
        <fullName evidence="2">CSD domain-containing protein</fullName>
    </recommendedName>
</protein>
<evidence type="ECO:0000313" key="3">
    <source>
        <dbReference type="EMBL" id="TKC38959.1"/>
    </source>
</evidence>
<proteinExistence type="predicted"/>
<feature type="region of interest" description="Disordered" evidence="1">
    <location>
        <begin position="1"/>
        <end position="49"/>
    </location>
</feature>
<dbReference type="Gene3D" id="2.40.50.140">
    <property type="entry name" value="Nucleic acid-binding proteins"/>
    <property type="match status" value="1"/>
</dbReference>
<gene>
    <name evidence="3" type="ORF">EI555_020963</name>
</gene>
<dbReference type="EMBL" id="RWIC01000922">
    <property type="protein sequence ID" value="TKC38959.1"/>
    <property type="molecule type" value="Genomic_DNA"/>
</dbReference>
<organism evidence="3 4">
    <name type="scientific">Monodon monoceros</name>
    <name type="common">Narwhal</name>
    <name type="synonym">Ceratodon monodon</name>
    <dbReference type="NCBI Taxonomy" id="40151"/>
    <lineage>
        <taxon>Eukaryota</taxon>
        <taxon>Metazoa</taxon>
        <taxon>Chordata</taxon>
        <taxon>Craniata</taxon>
        <taxon>Vertebrata</taxon>
        <taxon>Euteleostomi</taxon>
        <taxon>Mammalia</taxon>
        <taxon>Eutheria</taxon>
        <taxon>Laurasiatheria</taxon>
        <taxon>Artiodactyla</taxon>
        <taxon>Whippomorpha</taxon>
        <taxon>Cetacea</taxon>
        <taxon>Odontoceti</taxon>
        <taxon>Monodontidae</taxon>
        <taxon>Monodon</taxon>
    </lineage>
</organism>
<feature type="compositionally biased region" description="Low complexity" evidence="1">
    <location>
        <begin position="155"/>
        <end position="166"/>
    </location>
</feature>
<accession>A0A4U1EQU2</accession>
<feature type="compositionally biased region" description="Gly residues" evidence="1">
    <location>
        <begin position="30"/>
        <end position="41"/>
    </location>
</feature>
<dbReference type="InterPro" id="IPR011129">
    <property type="entry name" value="CSD"/>
</dbReference>
<name>A0A4U1EQU2_MONMO</name>
<feature type="compositionally biased region" description="Low complexity" evidence="1">
    <location>
        <begin position="194"/>
        <end position="208"/>
    </location>
</feature>